<keyword evidence="2" id="KW-1185">Reference proteome</keyword>
<dbReference type="AlphaFoldDB" id="A0A6J8EKP7"/>
<protein>
    <recommendedName>
        <fullName evidence="3">VWFA domain-containing protein</fullName>
    </recommendedName>
</protein>
<dbReference type="InterPro" id="IPR038765">
    <property type="entry name" value="Papain-like_cys_pep_sf"/>
</dbReference>
<dbReference type="Gene3D" id="3.40.50.410">
    <property type="entry name" value="von Willebrand factor, type A domain"/>
    <property type="match status" value="1"/>
</dbReference>
<dbReference type="InterPro" id="IPR036465">
    <property type="entry name" value="vWFA_dom_sf"/>
</dbReference>
<name>A0A6J8EKP7_MYTCO</name>
<organism evidence="1 2">
    <name type="scientific">Mytilus coruscus</name>
    <name type="common">Sea mussel</name>
    <dbReference type="NCBI Taxonomy" id="42192"/>
    <lineage>
        <taxon>Eukaryota</taxon>
        <taxon>Metazoa</taxon>
        <taxon>Spiralia</taxon>
        <taxon>Lophotrochozoa</taxon>
        <taxon>Mollusca</taxon>
        <taxon>Bivalvia</taxon>
        <taxon>Autobranchia</taxon>
        <taxon>Pteriomorphia</taxon>
        <taxon>Mytilida</taxon>
        <taxon>Mytiloidea</taxon>
        <taxon>Mytilidae</taxon>
        <taxon>Mytilinae</taxon>
        <taxon>Mytilus</taxon>
    </lineage>
</organism>
<dbReference type="OrthoDB" id="5986014at2759"/>
<evidence type="ECO:0008006" key="3">
    <source>
        <dbReference type="Google" id="ProtNLM"/>
    </source>
</evidence>
<proteinExistence type="predicted"/>
<gene>
    <name evidence="1" type="ORF">MCOR_52413</name>
</gene>
<dbReference type="SUPFAM" id="SSF54001">
    <property type="entry name" value="Cysteine proteinases"/>
    <property type="match status" value="1"/>
</dbReference>
<dbReference type="Gene3D" id="3.90.70.10">
    <property type="entry name" value="Cysteine proteinases"/>
    <property type="match status" value="1"/>
</dbReference>
<sequence length="685" mass="77846">MSTLIGILLDVSASMREQAKGCFDEEGGEWARSVFKVIDDLIKHDLSSNNHVFAIGVGGCGDQTFDILKTVKQFQDRRPNEIASQSYDEILEKLFTVLEKGGARTIRKWVQPEVIKNAVTIEMADFMLYQLQTNAEFLEKFVKKCLPISCRDWTSQSTKGSLKDWFFNKVASEVCNFTQNICTYTATKVVTAKEEDVIEVEKRAKSCLLKPVEDVYSVHEASKIVHGYVDEMDLTDERLDELMELVEPFIYGRTPLYSSIEEATKVFLKDQFSDNKKLLFVLSDGDPTDKGELEKVSFGFKSLDVTIVTCFITRSNDVEPKRLFSVENSLWEDGAKFLFRLSSIVPTDRLYRSMFVKRGWNIDISNNETRLFIQVNHPDNIHNACDLAKTVVCSRDALSDLLVKVSLESYINKNTKDLVASDQGDDATCYAFVAATVIHLSIHRIIGREGGWPDFNIILQNIIRCYGTETASTLNVLKHVCPEYRLQCRKINIDGAMKAITEKRPVVATYRLTDDERQMFSDFFYYNKRGILSKEEIDITKRSERITPADLSGHAVVLTSFNAECLRLMSSWGDEWADDGFFRVKNAEVLDMQFIDVFWESIDLTCSEEAYYKNHGKQIAQQLIERYIGLQKAEYECPLCKVISLVTDFVGSLQEAICPECNEKFSCGDAGNILAMNIYLTALAS</sequence>
<dbReference type="Proteomes" id="UP000507470">
    <property type="component" value="Unassembled WGS sequence"/>
</dbReference>
<evidence type="ECO:0000313" key="2">
    <source>
        <dbReference type="Proteomes" id="UP000507470"/>
    </source>
</evidence>
<reference evidence="1 2" key="1">
    <citation type="submission" date="2020-06" db="EMBL/GenBank/DDBJ databases">
        <authorList>
            <person name="Li R."/>
            <person name="Bekaert M."/>
        </authorList>
    </citation>
    <scope>NUCLEOTIDE SEQUENCE [LARGE SCALE GENOMIC DNA]</scope>
    <source>
        <strain evidence="2">wild</strain>
    </source>
</reference>
<evidence type="ECO:0000313" key="1">
    <source>
        <dbReference type="EMBL" id="CAC5420155.1"/>
    </source>
</evidence>
<dbReference type="SUPFAM" id="SSF53300">
    <property type="entry name" value="vWA-like"/>
    <property type="match status" value="1"/>
</dbReference>
<dbReference type="EMBL" id="CACVKT020009075">
    <property type="protein sequence ID" value="CAC5420155.1"/>
    <property type="molecule type" value="Genomic_DNA"/>
</dbReference>
<accession>A0A6J8EKP7</accession>